<dbReference type="RefSeq" id="XP_022482837.1">
    <property type="nucleotide sequence ID" value="XM_022637312.1"/>
</dbReference>
<reference evidence="4 5" key="1">
    <citation type="journal article" date="2016" name="Sci. Rep.">
        <title>Penicillium arizonense, a new, genome sequenced fungal species, reveals a high chemical diversity in secreted metabolites.</title>
        <authorList>
            <person name="Grijseels S."/>
            <person name="Nielsen J.C."/>
            <person name="Randelovic M."/>
            <person name="Nielsen J."/>
            <person name="Nielsen K.F."/>
            <person name="Workman M."/>
            <person name="Frisvad J.C."/>
        </authorList>
    </citation>
    <scope>NUCLEOTIDE SEQUENCE [LARGE SCALE GENOMIC DNA]</scope>
    <source>
        <strain evidence="4 5">CBS 141311</strain>
    </source>
</reference>
<evidence type="ECO:0000256" key="2">
    <source>
        <dbReference type="ARBA" id="ARBA00023043"/>
    </source>
</evidence>
<comment type="caution">
    <text evidence="4">The sequence shown here is derived from an EMBL/GenBank/DDBJ whole genome shotgun (WGS) entry which is preliminary data.</text>
</comment>
<feature type="repeat" description="ANK" evidence="3">
    <location>
        <begin position="84"/>
        <end position="116"/>
    </location>
</feature>
<dbReference type="STRING" id="1835702.A0A1F5L2A8"/>
<dbReference type="Proteomes" id="UP000177622">
    <property type="component" value="Unassembled WGS sequence"/>
</dbReference>
<sequence>MPPQTTNIIDGEFKCLKRIQMNALDKNIMAFLEATHKSAQSKGICNSRGPFKRSLIHYAAMGDCTELLLRLLEIGAPIDDRDQNQRTPLSWAAEYGSYNATRILVENGAEVNALDDMYGTPLSWLRHAAHPDCKGLPVTKAYLKKNGATMKGAKRAWILKRLGLL</sequence>
<keyword evidence="5" id="KW-1185">Reference proteome</keyword>
<organism evidence="4 5">
    <name type="scientific">Penicillium arizonense</name>
    <dbReference type="NCBI Taxonomy" id="1835702"/>
    <lineage>
        <taxon>Eukaryota</taxon>
        <taxon>Fungi</taxon>
        <taxon>Dikarya</taxon>
        <taxon>Ascomycota</taxon>
        <taxon>Pezizomycotina</taxon>
        <taxon>Eurotiomycetes</taxon>
        <taxon>Eurotiomycetidae</taxon>
        <taxon>Eurotiales</taxon>
        <taxon>Aspergillaceae</taxon>
        <taxon>Penicillium</taxon>
    </lineage>
</organism>
<dbReference type="InterPro" id="IPR002110">
    <property type="entry name" value="Ankyrin_rpt"/>
</dbReference>
<dbReference type="SUPFAM" id="SSF48403">
    <property type="entry name" value="Ankyrin repeat"/>
    <property type="match status" value="1"/>
</dbReference>
<evidence type="ECO:0000313" key="4">
    <source>
        <dbReference type="EMBL" id="OGE47378.1"/>
    </source>
</evidence>
<dbReference type="AlphaFoldDB" id="A0A1F5L2A8"/>
<keyword evidence="1" id="KW-0677">Repeat</keyword>
<dbReference type="InterPro" id="IPR036770">
    <property type="entry name" value="Ankyrin_rpt-contain_sf"/>
</dbReference>
<proteinExistence type="predicted"/>
<dbReference type="Gene3D" id="1.25.40.20">
    <property type="entry name" value="Ankyrin repeat-containing domain"/>
    <property type="match status" value="1"/>
</dbReference>
<dbReference type="OrthoDB" id="4807664at2759"/>
<gene>
    <name evidence="4" type="ORF">PENARI_c047G05919</name>
</gene>
<evidence type="ECO:0000256" key="1">
    <source>
        <dbReference type="ARBA" id="ARBA00022737"/>
    </source>
</evidence>
<dbReference type="Pfam" id="PF12796">
    <property type="entry name" value="Ank_2"/>
    <property type="match status" value="1"/>
</dbReference>
<keyword evidence="2 3" id="KW-0040">ANK repeat</keyword>
<dbReference type="PANTHER" id="PTHR24198:SF165">
    <property type="entry name" value="ANKYRIN REPEAT-CONTAINING PROTEIN-RELATED"/>
    <property type="match status" value="1"/>
</dbReference>
<dbReference type="SMART" id="SM00248">
    <property type="entry name" value="ANK"/>
    <property type="match status" value="2"/>
</dbReference>
<dbReference type="GeneID" id="34582046"/>
<protein>
    <submittedName>
        <fullName evidence="4">Uncharacterized protein</fullName>
    </submittedName>
</protein>
<accession>A0A1F5L2A8</accession>
<evidence type="ECO:0000313" key="5">
    <source>
        <dbReference type="Proteomes" id="UP000177622"/>
    </source>
</evidence>
<dbReference type="PROSITE" id="PS50088">
    <property type="entry name" value="ANK_REPEAT"/>
    <property type="match status" value="1"/>
</dbReference>
<dbReference type="PROSITE" id="PS50297">
    <property type="entry name" value="ANK_REP_REGION"/>
    <property type="match status" value="1"/>
</dbReference>
<name>A0A1F5L2A8_PENAI</name>
<dbReference type="EMBL" id="LXJU01000047">
    <property type="protein sequence ID" value="OGE47378.1"/>
    <property type="molecule type" value="Genomic_DNA"/>
</dbReference>
<evidence type="ECO:0000256" key="3">
    <source>
        <dbReference type="PROSITE-ProRule" id="PRU00023"/>
    </source>
</evidence>
<dbReference type="PANTHER" id="PTHR24198">
    <property type="entry name" value="ANKYRIN REPEAT AND PROTEIN KINASE DOMAIN-CONTAINING PROTEIN"/>
    <property type="match status" value="1"/>
</dbReference>